<name>A0A9D4MDK3_DREPO</name>
<feature type="transmembrane region" description="Helical" evidence="1">
    <location>
        <begin position="767"/>
        <end position="787"/>
    </location>
</feature>
<evidence type="ECO:0000313" key="4">
    <source>
        <dbReference type="Proteomes" id="UP000828390"/>
    </source>
</evidence>
<gene>
    <name evidence="3" type="ORF">DPMN_037461</name>
</gene>
<accession>A0A9D4MDK3</accession>
<keyword evidence="4" id="KW-1185">Reference proteome</keyword>
<feature type="transmembrane region" description="Helical" evidence="1">
    <location>
        <begin position="593"/>
        <end position="626"/>
    </location>
</feature>
<keyword evidence="1" id="KW-0812">Transmembrane</keyword>
<evidence type="ECO:0000256" key="2">
    <source>
        <dbReference type="SAM" id="SignalP"/>
    </source>
</evidence>
<keyword evidence="2" id="KW-0732">Signal</keyword>
<proteinExistence type="predicted"/>
<feature type="chain" id="PRO_5038649148" evidence="2">
    <location>
        <begin position="17"/>
        <end position="951"/>
    </location>
</feature>
<feature type="transmembrane region" description="Helical" evidence="1">
    <location>
        <begin position="376"/>
        <end position="395"/>
    </location>
</feature>
<dbReference type="AlphaFoldDB" id="A0A9D4MDK3"/>
<dbReference type="EMBL" id="JAIWYP010000002">
    <property type="protein sequence ID" value="KAH3874219.1"/>
    <property type="molecule type" value="Genomic_DNA"/>
</dbReference>
<organism evidence="3 4">
    <name type="scientific">Dreissena polymorpha</name>
    <name type="common">Zebra mussel</name>
    <name type="synonym">Mytilus polymorpha</name>
    <dbReference type="NCBI Taxonomy" id="45954"/>
    <lineage>
        <taxon>Eukaryota</taxon>
        <taxon>Metazoa</taxon>
        <taxon>Spiralia</taxon>
        <taxon>Lophotrochozoa</taxon>
        <taxon>Mollusca</taxon>
        <taxon>Bivalvia</taxon>
        <taxon>Autobranchia</taxon>
        <taxon>Heteroconchia</taxon>
        <taxon>Euheterodonta</taxon>
        <taxon>Imparidentia</taxon>
        <taxon>Neoheterodontei</taxon>
        <taxon>Myida</taxon>
        <taxon>Dreissenoidea</taxon>
        <taxon>Dreissenidae</taxon>
        <taxon>Dreissena</taxon>
    </lineage>
</organism>
<dbReference type="Proteomes" id="UP000828390">
    <property type="component" value="Unassembled WGS sequence"/>
</dbReference>
<protein>
    <submittedName>
        <fullName evidence="3">Uncharacterized protein</fullName>
    </submittedName>
</protein>
<keyword evidence="1" id="KW-0472">Membrane</keyword>
<feature type="transmembrane region" description="Helical" evidence="1">
    <location>
        <begin position="793"/>
        <end position="812"/>
    </location>
</feature>
<keyword evidence="1" id="KW-1133">Transmembrane helix</keyword>
<feature type="transmembrane region" description="Helical" evidence="1">
    <location>
        <begin position="427"/>
        <end position="445"/>
    </location>
</feature>
<reference evidence="3" key="2">
    <citation type="submission" date="2020-11" db="EMBL/GenBank/DDBJ databases">
        <authorList>
            <person name="McCartney M.A."/>
            <person name="Auch B."/>
            <person name="Kono T."/>
            <person name="Mallez S."/>
            <person name="Becker A."/>
            <person name="Gohl D.M."/>
            <person name="Silverstein K.A.T."/>
            <person name="Koren S."/>
            <person name="Bechman K.B."/>
            <person name="Herman A."/>
            <person name="Abrahante J.E."/>
            <person name="Garbe J."/>
        </authorList>
    </citation>
    <scope>NUCLEOTIDE SEQUENCE</scope>
    <source>
        <strain evidence="3">Duluth1</strain>
        <tissue evidence="3">Whole animal</tissue>
    </source>
</reference>
<feature type="signal peptide" evidence="2">
    <location>
        <begin position="1"/>
        <end position="16"/>
    </location>
</feature>
<evidence type="ECO:0000313" key="3">
    <source>
        <dbReference type="EMBL" id="KAH3874219.1"/>
    </source>
</evidence>
<reference evidence="3" key="1">
    <citation type="journal article" date="2019" name="bioRxiv">
        <title>The Genome of the Zebra Mussel, Dreissena polymorpha: A Resource for Invasive Species Research.</title>
        <authorList>
            <person name="McCartney M.A."/>
            <person name="Auch B."/>
            <person name="Kono T."/>
            <person name="Mallez S."/>
            <person name="Zhang Y."/>
            <person name="Obille A."/>
            <person name="Becker A."/>
            <person name="Abrahante J.E."/>
            <person name="Garbe J."/>
            <person name="Badalamenti J.P."/>
            <person name="Herman A."/>
            <person name="Mangelson H."/>
            <person name="Liachko I."/>
            <person name="Sullivan S."/>
            <person name="Sone E.D."/>
            <person name="Koren S."/>
            <person name="Silverstein K.A.T."/>
            <person name="Beckman K.B."/>
            <person name="Gohl D.M."/>
        </authorList>
    </citation>
    <scope>NUCLEOTIDE SEQUENCE</scope>
    <source>
        <strain evidence="3">Duluth1</strain>
        <tissue evidence="3">Whole animal</tissue>
    </source>
</reference>
<sequence length="951" mass="108524">MFLLWKIVIQFNCVQAYVNVNYANHTQVGKLQPKTLETRAEFQPLNECRLLPEISNIGDSLAAMLTTGSFEQVKIHLEIAGDAGPFNKGSHGKMLHPGSWVLTTGSSGRAMLLLKENSEEMSLTTLSYGVTKLNIPILQSPENCLAPLADLQAENLVRRAILTGFGNSSVAILEGAEVCSRYIYVNRNNSANWVYKCCSLSLRNTVDCYRLQTPAWQSILMKSVVVAVLIMSSNLIPMCFPKMRSQFVTYRFITQSENRLVIRVQKLIGRMADTGGRFVRTEIPSSSHFTDFKEIIDSVRPNIPVEITIERAALSFNRNKLLKEGQSPVSILSFLWHFLIRCKLRREILSLRSCCDANGMCWAKCMIPWYDCAQTLMHLIVCGLLCAPWIFRYWFYYNYEMKIFKEQQDAFSIRNSTSPYTESIVCSFPYIGGFIVLETLLWFVFSKLTKLSNLKILKKLKRKLEFPVRKCLYDMEMTNVLDVCGECTKYAVWPQEKCGLPGCLVFPLWSLVIAWSCTKIVIAAFPIVNLFLRIFFNLIVHVIGTISPVYASILRSSNVISFVFCNMLFQEEKFNIIDQEENQQDRKHHGINALALASALATICCLILLVTECIAFCVECAVYTLVGIILNPSDTMTVFTFVLWTTVYCYDCFTSAHFAYSTFCKTIHSEIRDSIESNEFQHVSTESEQEQENTAFQVRSTTPMGSAERMKLVCGTDRVLQWYAQRVCLFLDRYHMPYIPKRMLFEMAKIDHSSCPKKLHIIYLNSLIDFIKVFVFLLFNLVVIKAVGEKQGLYSGMLGIAVVASGLVPLAFRKVWTSAHEKPTVEKNREWKKALRIAIEEYQQNWVLAGIQPVKDQQVDGVAYHRRNDSEPLAEDTRETADWHELAVCNQPEGQAVSQTELLIQGSHPMHCVYADTDLVVVQNTKDLRMYYKYYVLSKETLTNGRLETIV</sequence>
<evidence type="ECO:0000256" key="1">
    <source>
        <dbReference type="SAM" id="Phobius"/>
    </source>
</evidence>
<comment type="caution">
    <text evidence="3">The sequence shown here is derived from an EMBL/GenBank/DDBJ whole genome shotgun (WGS) entry which is preliminary data.</text>
</comment>
<feature type="transmembrane region" description="Helical" evidence="1">
    <location>
        <begin position="504"/>
        <end position="528"/>
    </location>
</feature>